<dbReference type="AlphaFoldDB" id="R7S093"/>
<name>R7S093_STEHR</name>
<dbReference type="GO" id="GO:0016491">
    <property type="term" value="F:oxidoreductase activity"/>
    <property type="evidence" value="ECO:0007669"/>
    <property type="project" value="UniProtKB-KW"/>
</dbReference>
<dbReference type="RefSeq" id="XP_007310976.1">
    <property type="nucleotide sequence ID" value="XM_007310914.1"/>
</dbReference>
<dbReference type="Pfam" id="PF07976">
    <property type="entry name" value="Phe_hydrox_dim"/>
    <property type="match status" value="1"/>
</dbReference>
<evidence type="ECO:0000259" key="3">
    <source>
        <dbReference type="Pfam" id="PF07976"/>
    </source>
</evidence>
<protein>
    <recommendedName>
        <fullName evidence="3">Phenol hydroxylase-like C-terminal dimerisation domain-containing protein</fullName>
    </recommendedName>
</protein>
<dbReference type="Proteomes" id="UP000053927">
    <property type="component" value="Unassembled WGS sequence"/>
</dbReference>
<gene>
    <name evidence="4" type="ORF">STEHIDRAFT_163246</name>
</gene>
<dbReference type="GeneID" id="18802269"/>
<accession>R7S093</accession>
<keyword evidence="2" id="KW-0472">Membrane</keyword>
<evidence type="ECO:0000256" key="1">
    <source>
        <dbReference type="ARBA" id="ARBA00023002"/>
    </source>
</evidence>
<keyword evidence="5" id="KW-1185">Reference proteome</keyword>
<evidence type="ECO:0000313" key="4">
    <source>
        <dbReference type="EMBL" id="EIM79992.1"/>
    </source>
</evidence>
<evidence type="ECO:0000313" key="5">
    <source>
        <dbReference type="Proteomes" id="UP000053927"/>
    </source>
</evidence>
<dbReference type="InterPro" id="IPR012941">
    <property type="entry name" value="Phe_hydrox_C_dim_dom"/>
</dbReference>
<feature type="domain" description="Phenol hydroxylase-like C-terminal dimerisation" evidence="3">
    <location>
        <begin position="67"/>
        <end position="145"/>
    </location>
</feature>
<dbReference type="EMBL" id="JH687400">
    <property type="protein sequence ID" value="EIM79992.1"/>
    <property type="molecule type" value="Genomic_DNA"/>
</dbReference>
<dbReference type="InterPro" id="IPR038220">
    <property type="entry name" value="PHOX_C_sf"/>
</dbReference>
<evidence type="ECO:0000256" key="2">
    <source>
        <dbReference type="SAM" id="Phobius"/>
    </source>
</evidence>
<proteinExistence type="predicted"/>
<reference evidence="5" key="1">
    <citation type="journal article" date="2012" name="Science">
        <title>The Paleozoic origin of enzymatic lignin decomposition reconstructed from 31 fungal genomes.</title>
        <authorList>
            <person name="Floudas D."/>
            <person name="Binder M."/>
            <person name="Riley R."/>
            <person name="Barry K."/>
            <person name="Blanchette R.A."/>
            <person name="Henrissat B."/>
            <person name="Martinez A.T."/>
            <person name="Otillar R."/>
            <person name="Spatafora J.W."/>
            <person name="Yadav J.S."/>
            <person name="Aerts A."/>
            <person name="Benoit I."/>
            <person name="Boyd A."/>
            <person name="Carlson A."/>
            <person name="Copeland A."/>
            <person name="Coutinho P.M."/>
            <person name="de Vries R.P."/>
            <person name="Ferreira P."/>
            <person name="Findley K."/>
            <person name="Foster B."/>
            <person name="Gaskell J."/>
            <person name="Glotzer D."/>
            <person name="Gorecki P."/>
            <person name="Heitman J."/>
            <person name="Hesse C."/>
            <person name="Hori C."/>
            <person name="Igarashi K."/>
            <person name="Jurgens J.A."/>
            <person name="Kallen N."/>
            <person name="Kersten P."/>
            <person name="Kohler A."/>
            <person name="Kuees U."/>
            <person name="Kumar T.K.A."/>
            <person name="Kuo A."/>
            <person name="LaButti K."/>
            <person name="Larrondo L.F."/>
            <person name="Lindquist E."/>
            <person name="Ling A."/>
            <person name="Lombard V."/>
            <person name="Lucas S."/>
            <person name="Lundell T."/>
            <person name="Martin R."/>
            <person name="McLaughlin D.J."/>
            <person name="Morgenstern I."/>
            <person name="Morin E."/>
            <person name="Murat C."/>
            <person name="Nagy L.G."/>
            <person name="Nolan M."/>
            <person name="Ohm R.A."/>
            <person name="Patyshakuliyeva A."/>
            <person name="Rokas A."/>
            <person name="Ruiz-Duenas F.J."/>
            <person name="Sabat G."/>
            <person name="Salamov A."/>
            <person name="Samejima M."/>
            <person name="Schmutz J."/>
            <person name="Slot J.C."/>
            <person name="St John F."/>
            <person name="Stenlid J."/>
            <person name="Sun H."/>
            <person name="Sun S."/>
            <person name="Syed K."/>
            <person name="Tsang A."/>
            <person name="Wiebenga A."/>
            <person name="Young D."/>
            <person name="Pisabarro A."/>
            <person name="Eastwood D.C."/>
            <person name="Martin F."/>
            <person name="Cullen D."/>
            <person name="Grigoriev I.V."/>
            <person name="Hibbett D.S."/>
        </authorList>
    </citation>
    <scope>NUCLEOTIDE SEQUENCE [LARGE SCALE GENOMIC DNA]</scope>
    <source>
        <strain evidence="5">FP-91666</strain>
    </source>
</reference>
<feature type="transmembrane region" description="Helical" evidence="2">
    <location>
        <begin position="6"/>
        <end position="29"/>
    </location>
</feature>
<sequence>MLKDNVLVNGVEMMAWLSFASGTFCHLLLYEMSMNIGLAVLRVYYYGATYTTIVISNTQISVNHLRCLPPRAVLYAGSDQPVEIQGLSPSDTRFKILDFIGDVYTSAASERVKRFAEQNTSSFAIRDHRDKEFDFLCILMGRKRRPSISTFRLF</sequence>
<dbReference type="Gene3D" id="3.40.30.20">
    <property type="match status" value="1"/>
</dbReference>
<keyword evidence="2" id="KW-0812">Transmembrane</keyword>
<keyword evidence="1" id="KW-0560">Oxidoreductase</keyword>
<keyword evidence="2" id="KW-1133">Transmembrane helix</keyword>
<organism evidence="4 5">
    <name type="scientific">Stereum hirsutum (strain FP-91666)</name>
    <name type="common">White-rot fungus</name>
    <dbReference type="NCBI Taxonomy" id="721885"/>
    <lineage>
        <taxon>Eukaryota</taxon>
        <taxon>Fungi</taxon>
        <taxon>Dikarya</taxon>
        <taxon>Basidiomycota</taxon>
        <taxon>Agaricomycotina</taxon>
        <taxon>Agaricomycetes</taxon>
        <taxon>Russulales</taxon>
        <taxon>Stereaceae</taxon>
        <taxon>Stereum</taxon>
    </lineage>
</organism>
<dbReference type="KEGG" id="shs:STEHIDRAFT_163246"/>